<keyword evidence="4 5" id="KW-0472">Membrane</keyword>
<feature type="transmembrane region" description="Helical" evidence="5">
    <location>
        <begin position="204"/>
        <end position="225"/>
    </location>
</feature>
<feature type="transmembrane region" description="Helical" evidence="5">
    <location>
        <begin position="45"/>
        <end position="69"/>
    </location>
</feature>
<evidence type="ECO:0000256" key="4">
    <source>
        <dbReference type="ARBA" id="ARBA00023136"/>
    </source>
</evidence>
<proteinExistence type="predicted"/>
<dbReference type="OrthoDB" id="5832279at2759"/>
<evidence type="ECO:0000256" key="2">
    <source>
        <dbReference type="ARBA" id="ARBA00022692"/>
    </source>
</evidence>
<reference evidence="8" key="1">
    <citation type="submission" date="2017-02" db="UniProtKB">
        <authorList>
            <consortium name="WormBaseParasite"/>
        </authorList>
    </citation>
    <scope>IDENTIFICATION</scope>
</reference>
<dbReference type="WBParaSite" id="EVEC_0001234701-mRNA-1">
    <property type="protein sequence ID" value="EVEC_0001234701-mRNA-1"/>
    <property type="gene ID" value="EVEC_0001234701"/>
</dbReference>
<dbReference type="PANTHER" id="PTHR23423">
    <property type="entry name" value="ORGANIC SOLUTE TRANSPORTER-RELATED"/>
    <property type="match status" value="1"/>
</dbReference>
<dbReference type="Proteomes" id="UP000274131">
    <property type="component" value="Unassembled WGS sequence"/>
</dbReference>
<dbReference type="Pfam" id="PF03619">
    <property type="entry name" value="Solute_trans_a"/>
    <property type="match status" value="1"/>
</dbReference>
<evidence type="ECO:0000313" key="6">
    <source>
        <dbReference type="EMBL" id="VDD96796.1"/>
    </source>
</evidence>
<sequence length="309" mass="34874">MSELEEIESRVLNKSKKIASIVDPEEWNLPNCSATETYFEQPKTILLAIASGIELLIFLLTFLQWYQIWKKVSSEHRQDRLYYLISLFPVASSCSYIGMLAPRTALVLNSVGVLYALMCLAVLISLVRHLFGSREACSTALTYDQKQINIQSPPCCCCCKFLPEFASTEKNLRRLEWLVLQAPIIRAAVVFFNIAAVAEHREHSHVYLQIIEVASISSVLLAIFGTQTMARLTGAKLADYGFMTIFRAVDITLVLITSQQPLIFDGLVLFNVIRCGPLLSAHDNARCNFILLIEKLHVSYFDFRAPSNR</sequence>
<evidence type="ECO:0000313" key="8">
    <source>
        <dbReference type="WBParaSite" id="EVEC_0001234701-mRNA-1"/>
    </source>
</evidence>
<dbReference type="InterPro" id="IPR005178">
    <property type="entry name" value="Ostalpha/TMEM184C"/>
</dbReference>
<evidence type="ECO:0000256" key="1">
    <source>
        <dbReference type="ARBA" id="ARBA00004141"/>
    </source>
</evidence>
<dbReference type="EMBL" id="UXUI01012261">
    <property type="protein sequence ID" value="VDD96796.1"/>
    <property type="molecule type" value="Genomic_DNA"/>
</dbReference>
<feature type="transmembrane region" description="Helical" evidence="5">
    <location>
        <begin position="177"/>
        <end position="198"/>
    </location>
</feature>
<evidence type="ECO:0000256" key="5">
    <source>
        <dbReference type="SAM" id="Phobius"/>
    </source>
</evidence>
<evidence type="ECO:0000256" key="3">
    <source>
        <dbReference type="ARBA" id="ARBA00022989"/>
    </source>
</evidence>
<keyword evidence="3 5" id="KW-1133">Transmembrane helix</keyword>
<dbReference type="SMART" id="SM01417">
    <property type="entry name" value="Solute_trans_a"/>
    <property type="match status" value="1"/>
</dbReference>
<feature type="transmembrane region" description="Helical" evidence="5">
    <location>
        <begin position="107"/>
        <end position="127"/>
    </location>
</feature>
<protein>
    <submittedName>
        <fullName evidence="8">Organic solute transporter subunit alpha</fullName>
    </submittedName>
</protein>
<gene>
    <name evidence="6" type="ORF">EVEC_LOCUS11547</name>
</gene>
<dbReference type="AlphaFoldDB" id="A0A0N4VN01"/>
<keyword evidence="2 5" id="KW-0812">Transmembrane</keyword>
<accession>A0A0N4VN01</accession>
<reference evidence="6 7" key="2">
    <citation type="submission" date="2018-10" db="EMBL/GenBank/DDBJ databases">
        <authorList>
            <consortium name="Pathogen Informatics"/>
        </authorList>
    </citation>
    <scope>NUCLEOTIDE SEQUENCE [LARGE SCALE GENOMIC DNA]</scope>
</reference>
<organism evidence="8">
    <name type="scientific">Enterobius vermicularis</name>
    <name type="common">Human pinworm</name>
    <dbReference type="NCBI Taxonomy" id="51028"/>
    <lineage>
        <taxon>Eukaryota</taxon>
        <taxon>Metazoa</taxon>
        <taxon>Ecdysozoa</taxon>
        <taxon>Nematoda</taxon>
        <taxon>Chromadorea</taxon>
        <taxon>Rhabditida</taxon>
        <taxon>Spirurina</taxon>
        <taxon>Oxyuridomorpha</taxon>
        <taxon>Oxyuroidea</taxon>
        <taxon>Oxyuridae</taxon>
        <taxon>Enterobius</taxon>
    </lineage>
</organism>
<dbReference type="GO" id="GO:0016020">
    <property type="term" value="C:membrane"/>
    <property type="evidence" value="ECO:0007669"/>
    <property type="project" value="UniProtKB-SubCell"/>
</dbReference>
<name>A0A0N4VN01_ENTVE</name>
<feature type="transmembrane region" description="Helical" evidence="5">
    <location>
        <begin position="81"/>
        <end position="101"/>
    </location>
</feature>
<comment type="subcellular location">
    <subcellularLocation>
        <location evidence="1">Membrane</location>
        <topology evidence="1">Multi-pass membrane protein</topology>
    </subcellularLocation>
</comment>
<keyword evidence="7" id="KW-1185">Reference proteome</keyword>
<dbReference type="STRING" id="51028.A0A0N4VN01"/>
<evidence type="ECO:0000313" key="7">
    <source>
        <dbReference type="Proteomes" id="UP000274131"/>
    </source>
</evidence>